<protein>
    <submittedName>
        <fullName evidence="1">DUF721 domain-containing protein</fullName>
    </submittedName>
</protein>
<dbReference type="EMBL" id="CP098611">
    <property type="protein sequence ID" value="USR92775.1"/>
    <property type="molecule type" value="Genomic_DNA"/>
</dbReference>
<dbReference type="RefSeq" id="WP_252664952.1">
    <property type="nucleotide sequence ID" value="NZ_CP098611.1"/>
</dbReference>
<name>A0ABY5AU70_9CYAN</name>
<dbReference type="InterPro" id="IPR007922">
    <property type="entry name" value="DciA-like"/>
</dbReference>
<evidence type="ECO:0000313" key="2">
    <source>
        <dbReference type="Proteomes" id="UP001056708"/>
    </source>
</evidence>
<gene>
    <name evidence="1" type="ORF">NEA10_08705</name>
</gene>
<keyword evidence="2" id="KW-1185">Reference proteome</keyword>
<organism evidence="1 2">
    <name type="scientific">Phormidium yuhuli AB48</name>
    <dbReference type="NCBI Taxonomy" id="2940671"/>
    <lineage>
        <taxon>Bacteria</taxon>
        <taxon>Bacillati</taxon>
        <taxon>Cyanobacteriota</taxon>
        <taxon>Cyanophyceae</taxon>
        <taxon>Oscillatoriophycideae</taxon>
        <taxon>Oscillatoriales</taxon>
        <taxon>Oscillatoriaceae</taxon>
        <taxon>Phormidium</taxon>
        <taxon>Phormidium yuhuli</taxon>
    </lineage>
</organism>
<dbReference type="Pfam" id="PF05258">
    <property type="entry name" value="DciA"/>
    <property type="match status" value="1"/>
</dbReference>
<sequence>MSFESLDQILRSISPLVAAPEQDPFEQLLILWPDLVGPKAARFSRPTRLFQGILQVATANAVWAQQLTFQRRQLLNRLNSQLDEPLQDIRLSPRLWHQDSQIPETSPEYQLSDHPSIWRPLAKPSLAPHSTETAPPSMTPQLAFEALLQKLAARTHESPICPVCHCPTPIGELNRWSVCAVCAVSSLEIRRPS</sequence>
<dbReference type="Proteomes" id="UP001056708">
    <property type="component" value="Chromosome"/>
</dbReference>
<dbReference type="PANTHER" id="PTHR36456">
    <property type="entry name" value="UPF0232 PROTEIN SCO3875"/>
    <property type="match status" value="1"/>
</dbReference>
<accession>A0ABY5AU70</accession>
<evidence type="ECO:0000313" key="1">
    <source>
        <dbReference type="EMBL" id="USR92775.1"/>
    </source>
</evidence>
<proteinExistence type="predicted"/>
<reference evidence="1" key="1">
    <citation type="submission" date="2022-06" db="EMBL/GenBank/DDBJ databases">
        <title>Genome sequence of Phormidium yuhuli AB48 isolated from an industrial photobioreactor environment.</title>
        <authorList>
            <person name="Qiu Y."/>
            <person name="Noonan A.J.C."/>
            <person name="Dofher K."/>
            <person name="Koch M."/>
            <person name="Kieft B."/>
            <person name="Lin X."/>
            <person name="Ziels R.M."/>
            <person name="Hallam S.J."/>
        </authorList>
    </citation>
    <scope>NUCLEOTIDE SEQUENCE</scope>
    <source>
        <strain evidence="1">AB48</strain>
    </source>
</reference>
<dbReference type="PANTHER" id="PTHR36456:SF1">
    <property type="entry name" value="UPF0232 PROTEIN SCO3875"/>
    <property type="match status" value="1"/>
</dbReference>